<dbReference type="SUPFAM" id="SSF49354">
    <property type="entry name" value="PapD-like"/>
    <property type="match status" value="2"/>
</dbReference>
<name>A0A1V9ZJA4_9STRA</name>
<accession>A0A1V9ZJA4</accession>
<keyword evidence="3" id="KW-0812">Transmembrane</keyword>
<dbReference type="GO" id="GO:0090158">
    <property type="term" value="P:endoplasmic reticulum membrane organization"/>
    <property type="evidence" value="ECO:0007669"/>
    <property type="project" value="TreeGrafter"/>
</dbReference>
<keyword evidence="8" id="KW-1185">Reference proteome</keyword>
<evidence type="ECO:0000256" key="3">
    <source>
        <dbReference type="ARBA" id="ARBA00022692"/>
    </source>
</evidence>
<comment type="similarity">
    <text evidence="2">Belongs to the VAMP-associated protein (VAP) (TC 9.B.17) family.</text>
</comment>
<evidence type="ECO:0000256" key="2">
    <source>
        <dbReference type="ARBA" id="ARBA00008932"/>
    </source>
</evidence>
<dbReference type="GO" id="GO:0061817">
    <property type="term" value="P:endoplasmic reticulum-plasma membrane tethering"/>
    <property type="evidence" value="ECO:0007669"/>
    <property type="project" value="TreeGrafter"/>
</dbReference>
<organism evidence="7 8">
    <name type="scientific">Thraustotheca clavata</name>
    <dbReference type="NCBI Taxonomy" id="74557"/>
    <lineage>
        <taxon>Eukaryota</taxon>
        <taxon>Sar</taxon>
        <taxon>Stramenopiles</taxon>
        <taxon>Oomycota</taxon>
        <taxon>Saprolegniomycetes</taxon>
        <taxon>Saprolegniales</taxon>
        <taxon>Achlyaceae</taxon>
        <taxon>Thraustotheca</taxon>
    </lineage>
</organism>
<dbReference type="InterPro" id="IPR000535">
    <property type="entry name" value="MSP_dom"/>
</dbReference>
<evidence type="ECO:0000256" key="1">
    <source>
        <dbReference type="ARBA" id="ARBA00004211"/>
    </source>
</evidence>
<evidence type="ECO:0000256" key="5">
    <source>
        <dbReference type="ARBA" id="ARBA00023136"/>
    </source>
</evidence>
<dbReference type="Pfam" id="PF00635">
    <property type="entry name" value="Motile_Sperm"/>
    <property type="match status" value="2"/>
</dbReference>
<dbReference type="GO" id="GO:0005886">
    <property type="term" value="C:plasma membrane"/>
    <property type="evidence" value="ECO:0007669"/>
    <property type="project" value="TreeGrafter"/>
</dbReference>
<dbReference type="PANTHER" id="PTHR10809:SF6">
    <property type="entry name" value="AT11025P-RELATED"/>
    <property type="match status" value="1"/>
</dbReference>
<keyword evidence="5" id="KW-0472">Membrane</keyword>
<comment type="subcellular location">
    <subcellularLocation>
        <location evidence="1">Membrane</location>
        <topology evidence="1">Single-pass type IV membrane protein</topology>
    </subcellularLocation>
</comment>
<feature type="domain" description="MSP" evidence="6">
    <location>
        <begin position="15"/>
        <end position="147"/>
    </location>
</feature>
<evidence type="ECO:0000256" key="4">
    <source>
        <dbReference type="ARBA" id="ARBA00022989"/>
    </source>
</evidence>
<evidence type="ECO:0000313" key="7">
    <source>
        <dbReference type="EMBL" id="OQR98056.1"/>
    </source>
</evidence>
<dbReference type="OrthoDB" id="264603at2759"/>
<dbReference type="STRING" id="74557.A0A1V9ZJA4"/>
<reference evidence="7 8" key="1">
    <citation type="journal article" date="2014" name="Genome Biol. Evol.">
        <title>The secreted proteins of Achlya hypogyna and Thraustotheca clavata identify the ancestral oomycete secretome and reveal gene acquisitions by horizontal gene transfer.</title>
        <authorList>
            <person name="Misner I."/>
            <person name="Blouin N."/>
            <person name="Leonard G."/>
            <person name="Richards T.A."/>
            <person name="Lane C.E."/>
        </authorList>
    </citation>
    <scope>NUCLEOTIDE SEQUENCE [LARGE SCALE GENOMIC DNA]</scope>
    <source>
        <strain evidence="7 8">ATCC 34112</strain>
    </source>
</reference>
<protein>
    <recommendedName>
        <fullName evidence="6">MSP domain-containing protein</fullName>
    </recommendedName>
</protein>
<keyword evidence="4" id="KW-1133">Transmembrane helix</keyword>
<dbReference type="Gene3D" id="2.60.40.10">
    <property type="entry name" value="Immunoglobulins"/>
    <property type="match status" value="2"/>
</dbReference>
<dbReference type="PROSITE" id="PS50202">
    <property type="entry name" value="MSP"/>
    <property type="match status" value="2"/>
</dbReference>
<evidence type="ECO:0000313" key="8">
    <source>
        <dbReference type="Proteomes" id="UP000243217"/>
    </source>
</evidence>
<dbReference type="PANTHER" id="PTHR10809">
    <property type="entry name" value="VESICLE-ASSOCIATED MEMBRANE PROTEIN-ASSOCIATED PROTEIN"/>
    <property type="match status" value="1"/>
</dbReference>
<comment type="caution">
    <text evidence="7">The sequence shown here is derived from an EMBL/GenBank/DDBJ whole genome shotgun (WGS) entry which is preliminary data.</text>
</comment>
<proteinExistence type="inferred from homology"/>
<dbReference type="InterPro" id="IPR008962">
    <property type="entry name" value="PapD-like_sf"/>
</dbReference>
<dbReference type="InterPro" id="IPR013783">
    <property type="entry name" value="Ig-like_fold"/>
</dbReference>
<dbReference type="Proteomes" id="UP000243217">
    <property type="component" value="Unassembled WGS sequence"/>
</dbReference>
<sequence length="306" mass="34738">MGTTASTEHGPASHGLVVEPEDSIRFDLTPGAAPQVSVTLKNTCNNHNIAYKLKTSFADRYLIRPNHGVLVPRARTRVVIVLQPSHCEDLLSWTDADLKEVADKLCIRWVRTKMTAPETLVEEEFRSMWKLVEKEHIHTIKLRCAFTHDENMASNRIVNFVLQPETPAEATLVISNPNPTQYMAFKVKTTQPMRYRVRPNQGIIRPGHTTSVLLVVEDKDHEDLVYMEESSRLMINDKFMIQSTPVNDTVYVQVTSKGPLDGNDVLDTFWLTVEKRAIRNQKVTGRFLQDKDVETTTFVQLPSTAP</sequence>
<dbReference type="GO" id="GO:0005789">
    <property type="term" value="C:endoplasmic reticulum membrane"/>
    <property type="evidence" value="ECO:0007669"/>
    <property type="project" value="InterPro"/>
</dbReference>
<dbReference type="EMBL" id="JNBS01001872">
    <property type="protein sequence ID" value="OQR98056.1"/>
    <property type="molecule type" value="Genomic_DNA"/>
</dbReference>
<feature type="domain" description="MSP" evidence="6">
    <location>
        <begin position="149"/>
        <end position="288"/>
    </location>
</feature>
<evidence type="ECO:0000259" key="6">
    <source>
        <dbReference type="PROSITE" id="PS50202"/>
    </source>
</evidence>
<dbReference type="AlphaFoldDB" id="A0A1V9ZJA4"/>
<dbReference type="InterPro" id="IPR016763">
    <property type="entry name" value="VAP"/>
</dbReference>
<gene>
    <name evidence="7" type="ORF">THRCLA_06794</name>
</gene>